<dbReference type="InterPro" id="IPR006026">
    <property type="entry name" value="Peptidase_Metallo"/>
</dbReference>
<name>A0A7Y9E7Y4_9ACTN</name>
<gene>
    <name evidence="3" type="ORF">BJZ21_002851</name>
</gene>
<evidence type="ECO:0000259" key="2">
    <source>
        <dbReference type="SMART" id="SM00235"/>
    </source>
</evidence>
<dbReference type="EMBL" id="JACCBG010000001">
    <property type="protein sequence ID" value="NYD42768.1"/>
    <property type="molecule type" value="Genomic_DNA"/>
</dbReference>
<proteinExistence type="predicted"/>
<dbReference type="RefSeq" id="WP_179664362.1">
    <property type="nucleotide sequence ID" value="NZ_JACCBG010000001.1"/>
</dbReference>
<evidence type="ECO:0000256" key="1">
    <source>
        <dbReference type="SAM" id="SignalP"/>
    </source>
</evidence>
<sequence>MRRTSASLKLATLVAAGLVAVGVAGPVGAVTPGPATSTTGTAAAVPLAPRAGASEGETRMVSFGFPSTHEWETAQVVGVRAEVDTTQPTVLRLQRAVGGDWTDVAVVAVPTGGYQHDFVLPTEQAGSVTLRFVVDADPVFPAYVSAEYAYTVTDPTPVVSEPATITLTEPGVAAATFGKALTVTGRVGGPDPAGRAVRLELDTENGWTGLTSVRTDATGGYTVEVPTDWYYSGTLRAQVLATETDEAAVSPATFPMRVRPGYRPGGRAHQWNALVRGYRWNPCDAISYRVNLTGAPKHARAQVERAFAAVHAATGLTFVYDGATTAIPYRTDHRGSQRSGAELTLAFATARQVRGLAGNTIGRGGWLSGSGGEIQEGAVVLDRRAHLRSGFGEGATWGGLLLHEIGHAMNLDHTRARNEVMHAGLGSHSPGHYQAGDLTGLARMGAMSGCIGAGDATVNRAGAPRWHVTS</sequence>
<keyword evidence="1" id="KW-0732">Signal</keyword>
<dbReference type="InterPro" id="IPR024079">
    <property type="entry name" value="MetalloPept_cat_dom_sf"/>
</dbReference>
<evidence type="ECO:0000313" key="3">
    <source>
        <dbReference type="EMBL" id="NYD42768.1"/>
    </source>
</evidence>
<protein>
    <recommendedName>
        <fullName evidence="2">Peptidase metallopeptidase domain-containing protein</fullName>
    </recommendedName>
</protein>
<feature type="signal peptide" evidence="1">
    <location>
        <begin position="1"/>
        <end position="29"/>
    </location>
</feature>
<keyword evidence="4" id="KW-1185">Reference proteome</keyword>
<dbReference type="SMART" id="SM00235">
    <property type="entry name" value="ZnMc"/>
    <property type="match status" value="1"/>
</dbReference>
<evidence type="ECO:0000313" key="4">
    <source>
        <dbReference type="Proteomes" id="UP000535511"/>
    </source>
</evidence>
<feature type="domain" description="Peptidase metallopeptidase" evidence="2">
    <location>
        <begin position="276"/>
        <end position="447"/>
    </location>
</feature>
<dbReference type="AlphaFoldDB" id="A0A7Y9E7Y4"/>
<accession>A0A7Y9E7Y4</accession>
<feature type="chain" id="PRO_5031502795" description="Peptidase metallopeptidase domain-containing protein" evidence="1">
    <location>
        <begin position="30"/>
        <end position="470"/>
    </location>
</feature>
<organism evidence="3 4">
    <name type="scientific">Nocardioides panaciterrulae</name>
    <dbReference type="NCBI Taxonomy" id="661492"/>
    <lineage>
        <taxon>Bacteria</taxon>
        <taxon>Bacillati</taxon>
        <taxon>Actinomycetota</taxon>
        <taxon>Actinomycetes</taxon>
        <taxon>Propionibacteriales</taxon>
        <taxon>Nocardioidaceae</taxon>
        <taxon>Nocardioides</taxon>
    </lineage>
</organism>
<dbReference type="GO" id="GO:0006508">
    <property type="term" value="P:proteolysis"/>
    <property type="evidence" value="ECO:0007669"/>
    <property type="project" value="InterPro"/>
</dbReference>
<reference evidence="3 4" key="1">
    <citation type="submission" date="2020-07" db="EMBL/GenBank/DDBJ databases">
        <title>Sequencing the genomes of 1000 actinobacteria strains.</title>
        <authorList>
            <person name="Klenk H.-P."/>
        </authorList>
    </citation>
    <scope>NUCLEOTIDE SEQUENCE [LARGE SCALE GENOMIC DNA]</scope>
    <source>
        <strain evidence="3 4">DSM 21350</strain>
    </source>
</reference>
<comment type="caution">
    <text evidence="3">The sequence shown here is derived from an EMBL/GenBank/DDBJ whole genome shotgun (WGS) entry which is preliminary data.</text>
</comment>
<dbReference type="GO" id="GO:0008237">
    <property type="term" value="F:metallopeptidase activity"/>
    <property type="evidence" value="ECO:0007669"/>
    <property type="project" value="InterPro"/>
</dbReference>
<dbReference type="GO" id="GO:0008270">
    <property type="term" value="F:zinc ion binding"/>
    <property type="evidence" value="ECO:0007669"/>
    <property type="project" value="InterPro"/>
</dbReference>
<dbReference type="Proteomes" id="UP000535511">
    <property type="component" value="Unassembled WGS sequence"/>
</dbReference>
<dbReference type="Gene3D" id="3.40.390.10">
    <property type="entry name" value="Collagenase (Catalytic Domain)"/>
    <property type="match status" value="1"/>
</dbReference>
<dbReference type="SUPFAM" id="SSF55486">
    <property type="entry name" value="Metalloproteases ('zincins'), catalytic domain"/>
    <property type="match status" value="1"/>
</dbReference>